<keyword evidence="9" id="KW-1185">Reference proteome</keyword>
<evidence type="ECO:0000256" key="5">
    <source>
        <dbReference type="ARBA" id="ARBA00023136"/>
    </source>
</evidence>
<feature type="region of interest" description="Disordered" evidence="6">
    <location>
        <begin position="204"/>
        <end position="256"/>
    </location>
</feature>
<evidence type="ECO:0000256" key="4">
    <source>
        <dbReference type="ARBA" id="ARBA00022989"/>
    </source>
</evidence>
<dbReference type="EMBL" id="JBHTAJ010000062">
    <property type="protein sequence ID" value="MFC7183194.1"/>
    <property type="molecule type" value="Genomic_DNA"/>
</dbReference>
<comment type="subcellular location">
    <subcellularLocation>
        <location evidence="1">Cell membrane</location>
        <topology evidence="1">Multi-pass membrane protein</topology>
    </subcellularLocation>
</comment>
<dbReference type="RefSeq" id="WP_380232245.1">
    <property type="nucleotide sequence ID" value="NZ_JBHSVH010000002.1"/>
</dbReference>
<dbReference type="InterPro" id="IPR018076">
    <property type="entry name" value="T2SS_GspF_dom"/>
</dbReference>
<keyword evidence="4" id="KW-1133">Transmembrane helix</keyword>
<protein>
    <submittedName>
        <fullName evidence="8">Type II secretion system F family protein</fullName>
    </submittedName>
</protein>
<evidence type="ECO:0000313" key="8">
    <source>
        <dbReference type="EMBL" id="MFC7183194.1"/>
    </source>
</evidence>
<keyword evidence="2" id="KW-1003">Cell membrane</keyword>
<proteinExistence type="predicted"/>
<evidence type="ECO:0000313" key="9">
    <source>
        <dbReference type="Proteomes" id="UP001596435"/>
    </source>
</evidence>
<gene>
    <name evidence="8" type="ORF">ACFQMG_26975</name>
</gene>
<accession>A0ABW2G4F6</accession>
<dbReference type="PANTHER" id="PTHR35007">
    <property type="entry name" value="INTEGRAL MEMBRANE PROTEIN-RELATED"/>
    <property type="match status" value="1"/>
</dbReference>
<organism evidence="8 9">
    <name type="scientific">Kitasatospora paranensis</name>
    <dbReference type="NCBI Taxonomy" id="258053"/>
    <lineage>
        <taxon>Bacteria</taxon>
        <taxon>Bacillati</taxon>
        <taxon>Actinomycetota</taxon>
        <taxon>Actinomycetes</taxon>
        <taxon>Kitasatosporales</taxon>
        <taxon>Streptomycetaceae</taxon>
        <taxon>Kitasatospora</taxon>
    </lineage>
</organism>
<feature type="domain" description="Type II secretion system protein GspF" evidence="7">
    <location>
        <begin position="33"/>
        <end position="155"/>
    </location>
</feature>
<evidence type="ECO:0000256" key="3">
    <source>
        <dbReference type="ARBA" id="ARBA00022692"/>
    </source>
</evidence>
<reference evidence="9" key="1">
    <citation type="journal article" date="2019" name="Int. J. Syst. Evol. Microbiol.">
        <title>The Global Catalogue of Microorganisms (GCM) 10K type strain sequencing project: providing services to taxonomists for standard genome sequencing and annotation.</title>
        <authorList>
            <consortium name="The Broad Institute Genomics Platform"/>
            <consortium name="The Broad Institute Genome Sequencing Center for Infectious Disease"/>
            <person name="Wu L."/>
            <person name="Ma J."/>
        </authorList>
    </citation>
    <scope>NUCLEOTIDE SEQUENCE [LARGE SCALE GENOMIC DNA]</scope>
    <source>
        <strain evidence="9">CGMCC 1.12859</strain>
    </source>
</reference>
<evidence type="ECO:0000256" key="6">
    <source>
        <dbReference type="SAM" id="MobiDB-lite"/>
    </source>
</evidence>
<evidence type="ECO:0000256" key="2">
    <source>
        <dbReference type="ARBA" id="ARBA00022475"/>
    </source>
</evidence>
<name>A0ABW2G4F6_9ACTN</name>
<keyword evidence="3" id="KW-0812">Transmembrane</keyword>
<comment type="caution">
    <text evidence="8">The sequence shown here is derived from an EMBL/GenBank/DDBJ whole genome shotgun (WGS) entry which is preliminary data.</text>
</comment>
<evidence type="ECO:0000256" key="1">
    <source>
        <dbReference type="ARBA" id="ARBA00004651"/>
    </source>
</evidence>
<dbReference type="Pfam" id="PF00482">
    <property type="entry name" value="T2SSF"/>
    <property type="match status" value="1"/>
</dbReference>
<keyword evidence="5" id="KW-0472">Membrane</keyword>
<dbReference type="PANTHER" id="PTHR35007:SF4">
    <property type="entry name" value="CONSERVED TRANSMEMBRANE PROTEIN-RELATED"/>
    <property type="match status" value="1"/>
</dbReference>
<evidence type="ECO:0000259" key="7">
    <source>
        <dbReference type="Pfam" id="PF00482"/>
    </source>
</evidence>
<sequence>MGIVPLRRLRVRRRTAAEAGRRTDAVIDLCAGLVAELRSGATPEYALHTVLTRSPALRQALGREPGARLAAVHYGADVPAAFRLVAEMPGGAGGAAVAACWQVSADSGTGLVLGLDRIADALRAERALAEEVAGELAGARATITLLAMLPVFGLGLGAALGARPVPVLLHTPTGLACLTAGALLEVSGLAWTARIVRAAEDSPERSRISAGSVPQRVGSTSSPGGACGVSRRGSGRRPPPERGRYPAYQGLAEELW</sequence>
<dbReference type="Proteomes" id="UP001596435">
    <property type="component" value="Unassembled WGS sequence"/>
</dbReference>